<keyword evidence="1" id="KW-0812">Transmembrane</keyword>
<evidence type="ECO:0000256" key="1">
    <source>
        <dbReference type="SAM" id="Phobius"/>
    </source>
</evidence>
<proteinExistence type="predicted"/>
<reference evidence="2" key="2">
    <citation type="submission" date="2020-09" db="EMBL/GenBank/DDBJ databases">
        <authorList>
            <person name="Sun Q."/>
            <person name="Ohkuma M."/>
        </authorList>
    </citation>
    <scope>NUCLEOTIDE SEQUENCE</scope>
    <source>
        <strain evidence="2">JCM 13919</strain>
    </source>
</reference>
<sequence>MPRTSLFPRTANKWVSIKQGTVGDCYLLASLDCILSTQEGYQKLESLFTETDNGVTLRIKRSQHSTYLRPQKMTGKYDYHFDKARNEDVFIISNARLKEIDEAPNGARTNSLAVKVLERISAYYFRADWDPAPLHASMKAHDDLRDRYSGTAPTFVGNLLGVETEDKKPIDEIIRLKSIYSDLPVYVHIDYGQPDQNGKIHNCHALRVDKLIPNLSGGYDFLLANPWDNSRREIFTLDEITKRRYHCCVFKTSPEKYELAKLLLNFPKDWGLEILSNTKLTKLMVEVKQYTCRAQKSPVGFAIEQCFNLYRALPIICEVYSKVSSEHQAKILEIINLAAGNRERFLQAFLRDIPRDDVAVSLLSSAAKIQPPCSMTTQSALYRAVSTNSLELYQELVSPEVDLISQLSLFKLERNVHFRAFVNFEAQFSSIDVARLQKIIRYFGPSKSSSDYSFDEHALFELVFSCAISETAQAKKISLTRAGDDIRSALLHYYLSSDKNVLKPYPSLHTLFSAPDYSPVLLERTLDSQGFMIAMVAQVINSASYPDYLNNRLRSIHLSHSSILADIIQQSAAKKPRDLYIGLHRLSKINPSLANALYQYSKATLPAYFSVTFDAFCLEIQQEIPSPFSTWFIDTRTALVSDSEVTRAEDTVSAYITNIQLFSVSFSGIVDSVEDYRDERIREFKALYESKQDLLIAKSLLTSNPILKAFEREIEHKISELYQAAEDQIRMLALARAQIATIVKTIGLFEVYFHNCYSLQDIHSHQNVLKNTINCYIENNPQLREAQASLGLENELHPAVMSALTAKLREIDTACRARKESLTAAEATIHSVECNIQTFPVTFQLFKNESDINSYCSHLLEELYRLTEKDQTQLQKSALIFGFKNQLPPRITLALECKAQEIITLAEKRLLQVQAENTLNQYRERIAEVVFNLKDITSLTQLRNHEFELINRLRGIEHDPDLHEALNVLNQSDTYLNEIIQSQIDSIRQTSKRQEVAFLKQEAEAILADMKFDHYLAIIDEQTKILEVKARNKIKYEKSASKARMLYFNLLEAKRQFLDSDEPLNLRLEQFKTNALRAIDTAKSTLGSHLHWKQILADIASAILTVASCFITYFVTGRFRLFTVPNEFTKPVLEMEKVLNPMQVGA</sequence>
<gene>
    <name evidence="2" type="ORF">GCM10007966_22380</name>
</gene>
<dbReference type="RefSeq" id="WP_165481130.1">
    <property type="nucleotide sequence ID" value="NZ_BMOB01000015.1"/>
</dbReference>
<dbReference type="InterPro" id="IPR000169">
    <property type="entry name" value="Pept_cys_AS"/>
</dbReference>
<dbReference type="AlphaFoldDB" id="A0A917JZ76"/>
<dbReference type="Proteomes" id="UP000630149">
    <property type="component" value="Unassembled WGS sequence"/>
</dbReference>
<dbReference type="PROSITE" id="PS00139">
    <property type="entry name" value="THIOL_PROTEASE_CYS"/>
    <property type="match status" value="1"/>
</dbReference>
<organism evidence="2 3">
    <name type="scientific">Legionella impletisoli</name>
    <dbReference type="NCBI Taxonomy" id="343510"/>
    <lineage>
        <taxon>Bacteria</taxon>
        <taxon>Pseudomonadati</taxon>
        <taxon>Pseudomonadota</taxon>
        <taxon>Gammaproteobacteria</taxon>
        <taxon>Legionellales</taxon>
        <taxon>Legionellaceae</taxon>
        <taxon>Legionella</taxon>
    </lineage>
</organism>
<keyword evidence="1" id="KW-1133">Transmembrane helix</keyword>
<feature type="transmembrane region" description="Helical" evidence="1">
    <location>
        <begin position="1095"/>
        <end position="1115"/>
    </location>
</feature>
<evidence type="ECO:0008006" key="4">
    <source>
        <dbReference type="Google" id="ProtNLM"/>
    </source>
</evidence>
<comment type="caution">
    <text evidence="2">The sequence shown here is derived from an EMBL/GenBank/DDBJ whole genome shotgun (WGS) entry which is preliminary data.</text>
</comment>
<evidence type="ECO:0000313" key="2">
    <source>
        <dbReference type="EMBL" id="GGI93334.1"/>
    </source>
</evidence>
<dbReference type="EMBL" id="BMOB01000015">
    <property type="protein sequence ID" value="GGI93334.1"/>
    <property type="molecule type" value="Genomic_DNA"/>
</dbReference>
<evidence type="ECO:0000313" key="3">
    <source>
        <dbReference type="Proteomes" id="UP000630149"/>
    </source>
</evidence>
<accession>A0A917JZ76</accession>
<name>A0A917JZ76_9GAMM</name>
<reference evidence="2" key="1">
    <citation type="journal article" date="2014" name="Int. J. Syst. Evol. Microbiol.">
        <title>Complete genome sequence of Corynebacterium casei LMG S-19264T (=DSM 44701T), isolated from a smear-ripened cheese.</title>
        <authorList>
            <consortium name="US DOE Joint Genome Institute (JGI-PGF)"/>
            <person name="Walter F."/>
            <person name="Albersmeier A."/>
            <person name="Kalinowski J."/>
            <person name="Ruckert C."/>
        </authorList>
    </citation>
    <scope>NUCLEOTIDE SEQUENCE</scope>
    <source>
        <strain evidence="2">JCM 13919</strain>
    </source>
</reference>
<keyword evidence="3" id="KW-1185">Reference proteome</keyword>
<protein>
    <recommendedName>
        <fullName evidence="4">Ninein</fullName>
    </recommendedName>
</protein>
<keyword evidence="1" id="KW-0472">Membrane</keyword>